<dbReference type="PANTHER" id="PTHR10352">
    <property type="entry name" value="EUKARYOTIC TRANSLATION INITIATION FACTOR 3 SUBUNIT G"/>
    <property type="match status" value="1"/>
</dbReference>
<dbReference type="InterPro" id="IPR000504">
    <property type="entry name" value="RRM_dom"/>
</dbReference>
<evidence type="ECO:0000313" key="6">
    <source>
        <dbReference type="EMBL" id="KAL1648732.1"/>
    </source>
</evidence>
<feature type="compositionally biased region" description="Gly residues" evidence="3">
    <location>
        <begin position="689"/>
        <end position="699"/>
    </location>
</feature>
<dbReference type="SUPFAM" id="SSF48464">
    <property type="entry name" value="ENTH/VHS domain"/>
    <property type="match status" value="1"/>
</dbReference>
<gene>
    <name evidence="6" type="ORF">SLS58_001909</name>
</gene>
<dbReference type="Pfam" id="PF21380">
    <property type="entry name" value="Nrd1-Seb1_dom2"/>
    <property type="match status" value="1"/>
</dbReference>
<feature type="compositionally biased region" description="Low complexity" evidence="3">
    <location>
        <begin position="273"/>
        <end position="283"/>
    </location>
</feature>
<feature type="region of interest" description="Disordered" evidence="3">
    <location>
        <begin position="226"/>
        <end position="283"/>
    </location>
</feature>
<evidence type="ECO:0000256" key="2">
    <source>
        <dbReference type="PROSITE-ProRule" id="PRU00176"/>
    </source>
</evidence>
<feature type="compositionally biased region" description="Polar residues" evidence="3">
    <location>
        <begin position="226"/>
        <end position="242"/>
    </location>
</feature>
<evidence type="ECO:0000256" key="3">
    <source>
        <dbReference type="SAM" id="MobiDB-lite"/>
    </source>
</evidence>
<dbReference type="InterPro" id="IPR035979">
    <property type="entry name" value="RBD_domain_sf"/>
</dbReference>
<keyword evidence="7" id="KW-1185">Reference proteome</keyword>
<accession>A0ABR3U0V8</accession>
<dbReference type="InterPro" id="IPR012677">
    <property type="entry name" value="Nucleotide-bd_a/b_plait_sf"/>
</dbReference>
<evidence type="ECO:0000256" key="1">
    <source>
        <dbReference type="ARBA" id="ARBA00022884"/>
    </source>
</evidence>
<proteinExistence type="predicted"/>
<dbReference type="CDD" id="cd16984">
    <property type="entry name" value="CID_Nrd1_like"/>
    <property type="match status" value="1"/>
</dbReference>
<comment type="caution">
    <text evidence="6">The sequence shown here is derived from an EMBL/GenBank/DDBJ whole genome shotgun (WGS) entry which is preliminary data.</text>
</comment>
<feature type="compositionally biased region" description="Low complexity" evidence="3">
    <location>
        <begin position="465"/>
        <end position="486"/>
    </location>
</feature>
<dbReference type="Pfam" id="PF04818">
    <property type="entry name" value="CID"/>
    <property type="match status" value="1"/>
</dbReference>
<feature type="domain" description="CID" evidence="5">
    <location>
        <begin position="1"/>
        <end position="156"/>
    </location>
</feature>
<dbReference type="SUPFAM" id="SSF54928">
    <property type="entry name" value="RNA-binding domain, RBD"/>
    <property type="match status" value="1"/>
</dbReference>
<dbReference type="InterPro" id="IPR008942">
    <property type="entry name" value="ENTH_VHS"/>
</dbReference>
<evidence type="ECO:0000259" key="5">
    <source>
        <dbReference type="PROSITE" id="PS51391"/>
    </source>
</evidence>
<reference evidence="6 7" key="1">
    <citation type="journal article" date="2023" name="Plant Dis.">
        <title>First Report of Diplodia intermedia Causing Canker and Dieback Diseases on Apple Trees in Canada.</title>
        <authorList>
            <person name="Ellouze W."/>
            <person name="Ilyukhin E."/>
            <person name="Sulman M."/>
            <person name="Ali S."/>
        </authorList>
    </citation>
    <scope>NUCLEOTIDE SEQUENCE [LARGE SCALE GENOMIC DNA]</scope>
    <source>
        <strain evidence="6 7">M45-28</strain>
    </source>
</reference>
<feature type="compositionally biased region" description="Basic and acidic residues" evidence="3">
    <location>
        <begin position="374"/>
        <end position="391"/>
    </location>
</feature>
<dbReference type="Proteomes" id="UP001521184">
    <property type="component" value="Unassembled WGS sequence"/>
</dbReference>
<dbReference type="Gene3D" id="1.25.40.90">
    <property type="match status" value="1"/>
</dbReference>
<feature type="compositionally biased region" description="Basic residues" evidence="3">
    <location>
        <begin position="444"/>
        <end position="460"/>
    </location>
</feature>
<feature type="region of interest" description="Disordered" evidence="3">
    <location>
        <begin position="339"/>
        <end position="501"/>
    </location>
</feature>
<feature type="region of interest" description="Disordered" evidence="3">
    <location>
        <begin position="183"/>
        <end position="204"/>
    </location>
</feature>
<evidence type="ECO:0000259" key="4">
    <source>
        <dbReference type="PROSITE" id="PS50102"/>
    </source>
</evidence>
<feature type="region of interest" description="Disordered" evidence="3">
    <location>
        <begin position="663"/>
        <end position="744"/>
    </location>
</feature>
<dbReference type="SMART" id="SM00360">
    <property type="entry name" value="RRM"/>
    <property type="match status" value="1"/>
</dbReference>
<evidence type="ECO:0000313" key="7">
    <source>
        <dbReference type="Proteomes" id="UP001521184"/>
    </source>
</evidence>
<dbReference type="PROSITE" id="PS50102">
    <property type="entry name" value="RRM"/>
    <property type="match status" value="1"/>
</dbReference>
<keyword evidence="1 2" id="KW-0694">RNA-binding</keyword>
<feature type="compositionally biased region" description="Basic residues" evidence="3">
    <location>
        <begin position="678"/>
        <end position="688"/>
    </location>
</feature>
<dbReference type="EMBL" id="JAKEKT020000008">
    <property type="protein sequence ID" value="KAL1648732.1"/>
    <property type="molecule type" value="Genomic_DNA"/>
</dbReference>
<dbReference type="Gene3D" id="3.30.70.330">
    <property type="match status" value="1"/>
</dbReference>
<feature type="compositionally biased region" description="Low complexity" evidence="3">
    <location>
        <begin position="344"/>
        <end position="361"/>
    </location>
</feature>
<name>A0ABR3U0V8_9PEZI</name>
<dbReference type="PROSITE" id="PS51391">
    <property type="entry name" value="CID"/>
    <property type="match status" value="1"/>
</dbReference>
<feature type="domain" description="RRM" evidence="4">
    <location>
        <begin position="509"/>
        <end position="567"/>
    </location>
</feature>
<dbReference type="InterPro" id="IPR006569">
    <property type="entry name" value="CID_dom"/>
</dbReference>
<dbReference type="SMART" id="SM00582">
    <property type="entry name" value="RPR"/>
    <property type="match status" value="1"/>
</dbReference>
<protein>
    <submittedName>
        <fullName evidence="6">Uncharacterized protein</fullName>
    </submittedName>
</protein>
<sequence length="744" mass="79553">MSAIEELNTLLLSLSALKPPGANKSKITAITNLCIANANQCPQILQTIRDRFNTSPNTHKLGVLYVLDAVVRQWADKARLNKEDATTAGSDVSKAPNSIGVVIATQLLPPMMHDLIQNAPEDQKERIGKMIEIWERGNTFPQQLLADFKQRLGARKTLPSFQEPPRETKRGSDVFVSAAAPLATGTPTGATSDPAAQPQAAPVASAAPSGTVSLLASLANVGKQQTATPTQNVQYQNSTQYATPTQPQQQNVGPALTAPPMPSYVPQPNGQGNAAPASAAAPAPAVPVNPLMPQAFQSMPGGNEAFMQFIGSLVQQGWSPEQIAQVIAAMSGNAQGLPGVPGMPAATQPPQAAPAQNGFAQMAPNGHVQAAQDYRSREDPRDFDRSRDRSRSPGSKLRRSPPVNRRESPTYGAYDPYIPPGAPDGPGGGPGSANGQPSSEHGGNRRGGRKNRRNRDKHRNSPAVQQQQQQQQHSQQQRSTSASTSTNPRPKYIQHDPNLPRGNIKVLSRTLFVGGVSASEQELRQIFSRFGEVQTCIVNPEKHHAFVKMANRTDSVQAKLGMEKEKNPQVLNKARQTRWGVGFGPRECSDYSTGISVIPIDRLTEADRKWVVTSEYGGTGGRALETGLVIEEPDIEIGTGVSSKGMFLNSHLEIIGKPFNNAKGKAMSRRVGPEPTGKHGHFHGRRNNHGGGGHHGGGFDPNAPRFRKPDPRPGGPQGGEPRPEPHTIGVPPAVPGFGFQLPGM</sequence>
<dbReference type="Pfam" id="PF00076">
    <property type="entry name" value="RRM_1"/>
    <property type="match status" value="1"/>
</dbReference>
<dbReference type="InterPro" id="IPR048892">
    <property type="entry name" value="Nrd1_Seb1_dom2"/>
</dbReference>
<organism evidence="6 7">
    <name type="scientific">Diplodia intermedia</name>
    <dbReference type="NCBI Taxonomy" id="856260"/>
    <lineage>
        <taxon>Eukaryota</taxon>
        <taxon>Fungi</taxon>
        <taxon>Dikarya</taxon>
        <taxon>Ascomycota</taxon>
        <taxon>Pezizomycotina</taxon>
        <taxon>Dothideomycetes</taxon>
        <taxon>Dothideomycetes incertae sedis</taxon>
        <taxon>Botryosphaeriales</taxon>
        <taxon>Botryosphaeriaceae</taxon>
        <taxon>Diplodia</taxon>
    </lineage>
</organism>